<gene>
    <name evidence="1" type="ORF">TNCT_643281</name>
</gene>
<organism evidence="1 2">
    <name type="scientific">Trichonephila clavata</name>
    <name type="common">Joro spider</name>
    <name type="synonym">Nephila clavata</name>
    <dbReference type="NCBI Taxonomy" id="2740835"/>
    <lineage>
        <taxon>Eukaryota</taxon>
        <taxon>Metazoa</taxon>
        <taxon>Ecdysozoa</taxon>
        <taxon>Arthropoda</taxon>
        <taxon>Chelicerata</taxon>
        <taxon>Arachnida</taxon>
        <taxon>Araneae</taxon>
        <taxon>Araneomorphae</taxon>
        <taxon>Entelegynae</taxon>
        <taxon>Araneoidea</taxon>
        <taxon>Nephilidae</taxon>
        <taxon>Trichonephila</taxon>
    </lineage>
</organism>
<reference evidence="1" key="1">
    <citation type="submission" date="2020-07" db="EMBL/GenBank/DDBJ databases">
        <title>Multicomponent nature underlies the extraordinary mechanical properties of spider dragline silk.</title>
        <authorList>
            <person name="Kono N."/>
            <person name="Nakamura H."/>
            <person name="Mori M."/>
            <person name="Yoshida Y."/>
            <person name="Ohtoshi R."/>
            <person name="Malay A.D."/>
            <person name="Moran D.A.P."/>
            <person name="Tomita M."/>
            <person name="Numata K."/>
            <person name="Arakawa K."/>
        </authorList>
    </citation>
    <scope>NUCLEOTIDE SEQUENCE</scope>
</reference>
<keyword evidence="2" id="KW-1185">Reference proteome</keyword>
<evidence type="ECO:0000313" key="1">
    <source>
        <dbReference type="EMBL" id="GFQ70142.1"/>
    </source>
</evidence>
<dbReference type="EMBL" id="BMAO01030763">
    <property type="protein sequence ID" value="GFQ70142.1"/>
    <property type="molecule type" value="Genomic_DNA"/>
</dbReference>
<proteinExistence type="predicted"/>
<dbReference type="AlphaFoldDB" id="A0A8X6HA92"/>
<dbReference type="Proteomes" id="UP000887116">
    <property type="component" value="Unassembled WGS sequence"/>
</dbReference>
<name>A0A8X6HA92_TRICU</name>
<protein>
    <submittedName>
        <fullName evidence="1">Uncharacterized protein</fullName>
    </submittedName>
</protein>
<sequence length="74" mass="8402">MILRHHVSHGLCMAAQSGARKNLSTSKWNCQNVVYHIALGRLRPLCMQINDFVPSTESLILNPEQNQSCSYYLI</sequence>
<accession>A0A8X6HA92</accession>
<comment type="caution">
    <text evidence="1">The sequence shown here is derived from an EMBL/GenBank/DDBJ whole genome shotgun (WGS) entry which is preliminary data.</text>
</comment>
<evidence type="ECO:0000313" key="2">
    <source>
        <dbReference type="Proteomes" id="UP000887116"/>
    </source>
</evidence>